<dbReference type="GO" id="GO:0003676">
    <property type="term" value="F:nucleic acid binding"/>
    <property type="evidence" value="ECO:0007669"/>
    <property type="project" value="InterPro"/>
</dbReference>
<gene>
    <name evidence="2" type="ORF">FB472_1182</name>
</gene>
<sequence length="292" mass="33187">MIYPLVSELAGDGVPVTVTCRVLKLARQPYYRWKRSPVGEAEWRRAQRMNVLFDGHVDDPTLGYRQLANFARRRGARMSRRTAWALARQVGAVSTSQRTKRGKGKRPGPPVFDDLVQRMFTASAPNRLWLTDLTEHWTAEGKLYCCMIKDAWSNRIVGYSIKPTMHADIVVDAIEHAVQRRGDVAGCILHADRGSQFRSQAVARALRRHDMVGSMGRVASAADNAAMESFWSLLQKNVLNQQRRWASRQDLRLAIVTWVERRYHRQREQDGLGGLTPIEFEATMEPSMALVA</sequence>
<organism evidence="2 3">
    <name type="scientific">Rhodoglobus vestalii</name>
    <dbReference type="NCBI Taxonomy" id="193384"/>
    <lineage>
        <taxon>Bacteria</taxon>
        <taxon>Bacillati</taxon>
        <taxon>Actinomycetota</taxon>
        <taxon>Actinomycetes</taxon>
        <taxon>Micrococcales</taxon>
        <taxon>Microbacteriaceae</taxon>
        <taxon>Rhodoglobus</taxon>
    </lineage>
</organism>
<dbReference type="PROSITE" id="PS50994">
    <property type="entry name" value="INTEGRASE"/>
    <property type="match status" value="1"/>
</dbReference>
<dbReference type="Pfam" id="PF00665">
    <property type="entry name" value="rve"/>
    <property type="match status" value="1"/>
</dbReference>
<dbReference type="PANTHER" id="PTHR46889:SF4">
    <property type="entry name" value="TRANSPOSASE INSO FOR INSERTION SEQUENCE ELEMENT IS911B-RELATED"/>
    <property type="match status" value="1"/>
</dbReference>
<evidence type="ECO:0000259" key="1">
    <source>
        <dbReference type="PROSITE" id="PS50994"/>
    </source>
</evidence>
<dbReference type="InterPro" id="IPR012337">
    <property type="entry name" value="RNaseH-like_sf"/>
</dbReference>
<dbReference type="EMBL" id="VFRA01000001">
    <property type="protein sequence ID" value="TQO19614.1"/>
    <property type="molecule type" value="Genomic_DNA"/>
</dbReference>
<dbReference type="GO" id="GO:0015074">
    <property type="term" value="P:DNA integration"/>
    <property type="evidence" value="ECO:0007669"/>
    <property type="project" value="InterPro"/>
</dbReference>
<protein>
    <submittedName>
        <fullName evidence="2">Transposase InsO family protein</fullName>
    </submittedName>
</protein>
<reference evidence="2 3" key="1">
    <citation type="submission" date="2019-06" db="EMBL/GenBank/DDBJ databases">
        <title>Sequencing the genomes of 1000 actinobacteria strains.</title>
        <authorList>
            <person name="Klenk H.-P."/>
        </authorList>
    </citation>
    <scope>NUCLEOTIDE SEQUENCE [LARGE SCALE GENOMIC DNA]</scope>
    <source>
        <strain evidence="2 3">DSM 21947</strain>
    </source>
</reference>
<dbReference type="AlphaFoldDB" id="A0A8H2PXT7"/>
<dbReference type="SUPFAM" id="SSF53098">
    <property type="entry name" value="Ribonuclease H-like"/>
    <property type="match status" value="1"/>
</dbReference>
<feature type="domain" description="Integrase catalytic" evidence="1">
    <location>
        <begin position="121"/>
        <end position="285"/>
    </location>
</feature>
<evidence type="ECO:0000313" key="2">
    <source>
        <dbReference type="EMBL" id="TQO19614.1"/>
    </source>
</evidence>
<dbReference type="InterPro" id="IPR001584">
    <property type="entry name" value="Integrase_cat-core"/>
</dbReference>
<evidence type="ECO:0000313" key="3">
    <source>
        <dbReference type="Proteomes" id="UP000316560"/>
    </source>
</evidence>
<dbReference type="PANTHER" id="PTHR46889">
    <property type="entry name" value="TRANSPOSASE INSF FOR INSERTION SEQUENCE IS3B-RELATED"/>
    <property type="match status" value="1"/>
</dbReference>
<name>A0A8H2PXT7_9MICO</name>
<dbReference type="Proteomes" id="UP000316560">
    <property type="component" value="Unassembled WGS sequence"/>
</dbReference>
<dbReference type="InterPro" id="IPR048020">
    <property type="entry name" value="Transpos_IS3"/>
</dbReference>
<dbReference type="InterPro" id="IPR036397">
    <property type="entry name" value="RNaseH_sf"/>
</dbReference>
<comment type="caution">
    <text evidence="2">The sequence shown here is derived from an EMBL/GenBank/DDBJ whole genome shotgun (WGS) entry which is preliminary data.</text>
</comment>
<keyword evidence="3" id="KW-1185">Reference proteome</keyword>
<dbReference type="InterPro" id="IPR050900">
    <property type="entry name" value="Transposase_IS3/IS150/IS904"/>
</dbReference>
<accession>A0A8H2PXT7</accession>
<proteinExistence type="predicted"/>
<dbReference type="Gene3D" id="3.30.420.10">
    <property type="entry name" value="Ribonuclease H-like superfamily/Ribonuclease H"/>
    <property type="match status" value="1"/>
</dbReference>
<dbReference type="NCBIfam" id="NF033516">
    <property type="entry name" value="transpos_IS3"/>
    <property type="match status" value="1"/>
</dbReference>